<dbReference type="RefSeq" id="WP_082705123.1">
    <property type="nucleotide sequence ID" value="NZ_LPUY01000070.1"/>
</dbReference>
<dbReference type="FunFam" id="3.30.565.10:FF:000010">
    <property type="entry name" value="Sensor histidine kinase RcsC"/>
    <property type="match status" value="1"/>
</dbReference>
<dbReference type="InterPro" id="IPR011006">
    <property type="entry name" value="CheY-like_superfamily"/>
</dbReference>
<evidence type="ECO:0000256" key="2">
    <source>
        <dbReference type="ARBA" id="ARBA00012438"/>
    </source>
</evidence>
<keyword evidence="11" id="KW-1185">Reference proteome</keyword>
<dbReference type="PATRIC" id="fig|1768241.3.peg.2494"/>
<keyword evidence="6" id="KW-0902">Two-component regulatory system</keyword>
<feature type="modified residue" description="4-aspartylphosphate" evidence="7">
    <location>
        <position position="486"/>
    </location>
</feature>
<dbReference type="InterPro" id="IPR029016">
    <property type="entry name" value="GAF-like_dom_sf"/>
</dbReference>
<dbReference type="CDD" id="cd17546">
    <property type="entry name" value="REC_hyHK_CKI1_RcsC-like"/>
    <property type="match status" value="1"/>
</dbReference>
<comment type="catalytic activity">
    <reaction evidence="1">
        <text>ATP + protein L-histidine = ADP + protein N-phospho-L-histidine.</text>
        <dbReference type="EC" id="2.7.13.3"/>
    </reaction>
</comment>
<dbReference type="CDD" id="cd00082">
    <property type="entry name" value="HisKA"/>
    <property type="match status" value="1"/>
</dbReference>
<evidence type="ECO:0000256" key="7">
    <source>
        <dbReference type="PROSITE-ProRule" id="PRU00169"/>
    </source>
</evidence>
<dbReference type="PANTHER" id="PTHR43047:SF64">
    <property type="entry name" value="HISTIDINE KINASE CONTAINING CHEY-HOMOLOGOUS RECEIVER DOMAIN AND PAS DOMAIN-RELATED"/>
    <property type="match status" value="1"/>
</dbReference>
<dbReference type="SMART" id="SM00448">
    <property type="entry name" value="REC"/>
    <property type="match status" value="1"/>
</dbReference>
<evidence type="ECO:0000313" key="10">
    <source>
        <dbReference type="EMBL" id="KUP92761.1"/>
    </source>
</evidence>
<dbReference type="PANTHER" id="PTHR43047">
    <property type="entry name" value="TWO-COMPONENT HISTIDINE PROTEIN KINASE"/>
    <property type="match status" value="1"/>
</dbReference>
<evidence type="ECO:0000259" key="9">
    <source>
        <dbReference type="PROSITE" id="PS50110"/>
    </source>
</evidence>
<proteinExistence type="predicted"/>
<dbReference type="AlphaFoldDB" id="A0A132BWL1"/>
<dbReference type="PRINTS" id="PR00344">
    <property type="entry name" value="BCTRLSENSOR"/>
</dbReference>
<dbReference type="Gene3D" id="1.10.287.130">
    <property type="match status" value="1"/>
</dbReference>
<dbReference type="Pfam" id="PF00072">
    <property type="entry name" value="Response_reg"/>
    <property type="match status" value="1"/>
</dbReference>
<dbReference type="InterPro" id="IPR036097">
    <property type="entry name" value="HisK_dim/P_sf"/>
</dbReference>
<comment type="caution">
    <text evidence="10">The sequence shown here is derived from an EMBL/GenBank/DDBJ whole genome shotgun (WGS) entry which is preliminary data.</text>
</comment>
<dbReference type="CDD" id="cd16922">
    <property type="entry name" value="HATPase_EvgS-ArcB-TorS-like"/>
    <property type="match status" value="1"/>
</dbReference>
<evidence type="ECO:0000256" key="5">
    <source>
        <dbReference type="ARBA" id="ARBA00022777"/>
    </source>
</evidence>
<dbReference type="InterPro" id="IPR005467">
    <property type="entry name" value="His_kinase_dom"/>
</dbReference>
<dbReference type="Pfam" id="PF01590">
    <property type="entry name" value="GAF"/>
    <property type="match status" value="1"/>
</dbReference>
<dbReference type="InterPro" id="IPR003594">
    <property type="entry name" value="HATPase_dom"/>
</dbReference>
<name>A0A132BWL1_9RHOB</name>
<reference evidence="10 11" key="1">
    <citation type="submission" date="2015-12" db="EMBL/GenBank/DDBJ databases">
        <title>Genome sequence of the marine Rhodobacteraceae strain O3.65, Candidatus Tritonibacter horizontis.</title>
        <authorList>
            <person name="Poehlein A."/>
            <person name="Giebel H.A."/>
            <person name="Voget S."/>
            <person name="Brinkhoff T."/>
        </authorList>
    </citation>
    <scope>NUCLEOTIDE SEQUENCE [LARGE SCALE GENOMIC DNA]</scope>
    <source>
        <strain evidence="10 11">O3.65</strain>
    </source>
</reference>
<dbReference type="SUPFAM" id="SSF55874">
    <property type="entry name" value="ATPase domain of HSP90 chaperone/DNA topoisomerase II/histidine kinase"/>
    <property type="match status" value="1"/>
</dbReference>
<dbReference type="GO" id="GO:0016787">
    <property type="term" value="F:hydrolase activity"/>
    <property type="evidence" value="ECO:0007669"/>
    <property type="project" value="UniProtKB-KW"/>
</dbReference>
<dbReference type="Proteomes" id="UP000068382">
    <property type="component" value="Unassembled WGS sequence"/>
</dbReference>
<dbReference type="InterPro" id="IPR036890">
    <property type="entry name" value="HATPase_C_sf"/>
</dbReference>
<dbReference type="SMART" id="SM00388">
    <property type="entry name" value="HisKA"/>
    <property type="match status" value="1"/>
</dbReference>
<evidence type="ECO:0000256" key="1">
    <source>
        <dbReference type="ARBA" id="ARBA00000085"/>
    </source>
</evidence>
<dbReference type="SUPFAM" id="SSF52172">
    <property type="entry name" value="CheY-like"/>
    <property type="match status" value="1"/>
</dbReference>
<dbReference type="InterPro" id="IPR004358">
    <property type="entry name" value="Sig_transdc_His_kin-like_C"/>
</dbReference>
<dbReference type="Pfam" id="PF02518">
    <property type="entry name" value="HATPase_c"/>
    <property type="match status" value="1"/>
</dbReference>
<dbReference type="EMBL" id="LPUY01000070">
    <property type="protein sequence ID" value="KUP92761.1"/>
    <property type="molecule type" value="Genomic_DNA"/>
</dbReference>
<dbReference type="Gene3D" id="3.40.50.2300">
    <property type="match status" value="1"/>
</dbReference>
<keyword evidence="3 7" id="KW-0597">Phosphoprotein</keyword>
<dbReference type="InterPro" id="IPR003661">
    <property type="entry name" value="HisK_dim/P_dom"/>
</dbReference>
<organism evidence="10 11">
    <name type="scientific">Tritonibacter horizontis</name>
    <dbReference type="NCBI Taxonomy" id="1768241"/>
    <lineage>
        <taxon>Bacteria</taxon>
        <taxon>Pseudomonadati</taxon>
        <taxon>Pseudomonadota</taxon>
        <taxon>Alphaproteobacteria</taxon>
        <taxon>Rhodobacterales</taxon>
        <taxon>Paracoccaceae</taxon>
        <taxon>Tritonibacter</taxon>
    </lineage>
</organism>
<dbReference type="InterPro" id="IPR003018">
    <property type="entry name" value="GAF"/>
</dbReference>
<evidence type="ECO:0000313" key="11">
    <source>
        <dbReference type="Proteomes" id="UP000068382"/>
    </source>
</evidence>
<keyword evidence="4 10" id="KW-0808">Transferase</keyword>
<evidence type="ECO:0000256" key="4">
    <source>
        <dbReference type="ARBA" id="ARBA00022679"/>
    </source>
</evidence>
<dbReference type="PROSITE" id="PS50110">
    <property type="entry name" value="RESPONSE_REGULATORY"/>
    <property type="match status" value="1"/>
</dbReference>
<dbReference type="EC" id="2.7.13.3" evidence="2"/>
<protein>
    <recommendedName>
        <fullName evidence="2">histidine kinase</fullName>
        <ecNumber evidence="2">2.7.13.3</ecNumber>
    </recommendedName>
</protein>
<dbReference type="SUPFAM" id="SSF55781">
    <property type="entry name" value="GAF domain-like"/>
    <property type="match status" value="1"/>
</dbReference>
<feature type="domain" description="Histidine kinase" evidence="8">
    <location>
        <begin position="192"/>
        <end position="414"/>
    </location>
</feature>
<accession>A0A132BWL1</accession>
<evidence type="ECO:0000256" key="3">
    <source>
        <dbReference type="ARBA" id="ARBA00022553"/>
    </source>
</evidence>
<keyword evidence="10" id="KW-0378">Hydrolase</keyword>
<dbReference type="GO" id="GO:0000155">
    <property type="term" value="F:phosphorelay sensor kinase activity"/>
    <property type="evidence" value="ECO:0007669"/>
    <property type="project" value="InterPro"/>
</dbReference>
<sequence length="584" mass="63077">MNHTVPLAPDAYDFQIRELGLLDTAADSAYDNLTRLAARVLATPCALVTIVRRGQDDVTVKSSIGLTPEAMDRCRAPLSRFFCQYVQATDAAVRICDTRQTDLLPEAVAPGDQPVGAYLGAPIHLPDGTPIGAFCVIDISPRDWSEADLETVRQMALCMDQQIAHKQALRHAVTAEALAQQEAEARKSFLAHMSHEIRTPLNGIIGSVDLLMRGTNRRTLPLTEQNELLRTVNRSAQNLQRLLNDALDIAKIDAGKLELAPEPFDLHALADDVAKLFSANAAAKGVELCHKFSDLPAGELRLGDGFRLSQILGNLLSNAVKFTDVGSVCMAMRGTPLGVQIEVRDSGCGIEPDRMEHLFKPFTQADATTARTKGGTGLGMAIVHQMVELMGGRMRVESSPGVGTSFHLFLPMPVTQARADDLQAATERPHQLLRGKRILVADDSPANRLVLQRMLEQLGATVDKAQDGIEAFGLATATAYDVLMLDIQMPGFNGMELAEKLRTRHQARSPEAAERTLYVAVTANAFAEQVESYLEAGFDGWLAKPLRQSDLLRVLSPLIAAAAIAPAASATPVAPVAPVARNEV</sequence>
<dbReference type="Pfam" id="PF00512">
    <property type="entry name" value="HisKA"/>
    <property type="match status" value="1"/>
</dbReference>
<dbReference type="SMART" id="SM00065">
    <property type="entry name" value="GAF"/>
    <property type="match status" value="1"/>
</dbReference>
<keyword evidence="5 10" id="KW-0418">Kinase</keyword>
<dbReference type="Gene3D" id="3.30.565.10">
    <property type="entry name" value="Histidine kinase-like ATPase, C-terminal domain"/>
    <property type="match status" value="1"/>
</dbReference>
<evidence type="ECO:0000256" key="6">
    <source>
        <dbReference type="ARBA" id="ARBA00023012"/>
    </source>
</evidence>
<dbReference type="OrthoDB" id="9801651at2"/>
<gene>
    <name evidence="10" type="primary">luxQ_1</name>
    <name evidence="10" type="ORF">TRIHO_23760</name>
</gene>
<dbReference type="InterPro" id="IPR001789">
    <property type="entry name" value="Sig_transdc_resp-reg_receiver"/>
</dbReference>
<dbReference type="SUPFAM" id="SSF47384">
    <property type="entry name" value="Homodimeric domain of signal transducing histidine kinase"/>
    <property type="match status" value="1"/>
</dbReference>
<dbReference type="PROSITE" id="PS50109">
    <property type="entry name" value="HIS_KIN"/>
    <property type="match status" value="1"/>
</dbReference>
<evidence type="ECO:0000259" key="8">
    <source>
        <dbReference type="PROSITE" id="PS50109"/>
    </source>
</evidence>
<dbReference type="Gene3D" id="3.30.450.40">
    <property type="match status" value="1"/>
</dbReference>
<feature type="domain" description="Response regulatory" evidence="9">
    <location>
        <begin position="437"/>
        <end position="559"/>
    </location>
</feature>
<dbReference type="SMART" id="SM00387">
    <property type="entry name" value="HATPase_c"/>
    <property type="match status" value="1"/>
</dbReference>